<reference evidence="9" key="1">
    <citation type="journal article" date="2019" name="Int. J. Syst. Evol. Microbiol.">
        <title>The Global Catalogue of Microorganisms (GCM) 10K type strain sequencing project: providing services to taxonomists for standard genome sequencing and annotation.</title>
        <authorList>
            <consortium name="The Broad Institute Genomics Platform"/>
            <consortium name="The Broad Institute Genome Sequencing Center for Infectious Disease"/>
            <person name="Wu L."/>
            <person name="Ma J."/>
        </authorList>
    </citation>
    <scope>NUCLEOTIDE SEQUENCE [LARGE SCALE GENOMIC DNA]</scope>
    <source>
        <strain evidence="9">CCUG 54356</strain>
    </source>
</reference>
<keyword evidence="1" id="KW-0805">Transcription regulation</keyword>
<keyword evidence="9" id="KW-1185">Reference proteome</keyword>
<evidence type="ECO:0000259" key="7">
    <source>
        <dbReference type="PROSITE" id="PS51755"/>
    </source>
</evidence>
<feature type="modified residue" description="4-aspartylphosphate" evidence="4">
    <location>
        <position position="51"/>
    </location>
</feature>
<dbReference type="PANTHER" id="PTHR48111:SF67">
    <property type="entry name" value="TRANSCRIPTIONAL REGULATORY PROTEIN TCTD"/>
    <property type="match status" value="1"/>
</dbReference>
<evidence type="ECO:0000256" key="4">
    <source>
        <dbReference type="PROSITE-ProRule" id="PRU00169"/>
    </source>
</evidence>
<dbReference type="SUPFAM" id="SSF52172">
    <property type="entry name" value="CheY-like"/>
    <property type="match status" value="1"/>
</dbReference>
<feature type="domain" description="OmpR/PhoB-type" evidence="7">
    <location>
        <begin position="124"/>
        <end position="220"/>
    </location>
</feature>
<sequence length="222" mass="25088">MNILLVEDDPLLAQGLLQALTQAQYSVLHATHGEYADGLLQASEIDLVILDLGLPDMDGADLLRRIRHRRLPIPVLVLTARDGIEQQVEALDQGADDYMEKPFDLRELEARIRALLRRSHKLTADEIRLGTLQLSPFQRTISLGEKRLDLPAREYEILESLMINAPRVVTKARLAQRLSRQGDEVGDNAVEVYIHRLRRRLTNSGLAIRTLRGTGYVLEESD</sequence>
<keyword evidence="4" id="KW-0597">Phosphoprotein</keyword>
<dbReference type="EMBL" id="JBHTLR010000007">
    <property type="protein sequence ID" value="MFD1216631.1"/>
    <property type="molecule type" value="Genomic_DNA"/>
</dbReference>
<dbReference type="RefSeq" id="WP_230438735.1">
    <property type="nucleotide sequence ID" value="NZ_CP087715.1"/>
</dbReference>
<feature type="domain" description="Response regulatory" evidence="6">
    <location>
        <begin position="2"/>
        <end position="116"/>
    </location>
</feature>
<dbReference type="SMART" id="SM00448">
    <property type="entry name" value="REC"/>
    <property type="match status" value="1"/>
</dbReference>
<proteinExistence type="predicted"/>
<dbReference type="Pfam" id="PF00072">
    <property type="entry name" value="Response_reg"/>
    <property type="match status" value="1"/>
</dbReference>
<evidence type="ECO:0000313" key="8">
    <source>
        <dbReference type="EMBL" id="MFD1216631.1"/>
    </source>
</evidence>
<dbReference type="Pfam" id="PF00486">
    <property type="entry name" value="Trans_reg_C"/>
    <property type="match status" value="1"/>
</dbReference>
<feature type="DNA-binding region" description="OmpR/PhoB-type" evidence="5">
    <location>
        <begin position="124"/>
        <end position="220"/>
    </location>
</feature>
<dbReference type="InterPro" id="IPR039420">
    <property type="entry name" value="WalR-like"/>
</dbReference>
<organism evidence="8 9">
    <name type="scientific">Microbulbifer celer</name>
    <dbReference type="NCBI Taxonomy" id="435905"/>
    <lineage>
        <taxon>Bacteria</taxon>
        <taxon>Pseudomonadati</taxon>
        <taxon>Pseudomonadota</taxon>
        <taxon>Gammaproteobacteria</taxon>
        <taxon>Cellvibrionales</taxon>
        <taxon>Microbulbiferaceae</taxon>
        <taxon>Microbulbifer</taxon>
    </lineage>
</organism>
<evidence type="ECO:0000259" key="6">
    <source>
        <dbReference type="PROSITE" id="PS50110"/>
    </source>
</evidence>
<evidence type="ECO:0000256" key="5">
    <source>
        <dbReference type="PROSITE-ProRule" id="PRU01091"/>
    </source>
</evidence>
<evidence type="ECO:0000256" key="1">
    <source>
        <dbReference type="ARBA" id="ARBA00023015"/>
    </source>
</evidence>
<dbReference type="PANTHER" id="PTHR48111">
    <property type="entry name" value="REGULATOR OF RPOS"/>
    <property type="match status" value="1"/>
</dbReference>
<evidence type="ECO:0000256" key="3">
    <source>
        <dbReference type="ARBA" id="ARBA00023163"/>
    </source>
</evidence>
<dbReference type="Gene3D" id="1.10.10.10">
    <property type="entry name" value="Winged helix-like DNA-binding domain superfamily/Winged helix DNA-binding domain"/>
    <property type="match status" value="1"/>
</dbReference>
<dbReference type="PROSITE" id="PS50110">
    <property type="entry name" value="RESPONSE_REGULATORY"/>
    <property type="match status" value="1"/>
</dbReference>
<evidence type="ECO:0000313" key="9">
    <source>
        <dbReference type="Proteomes" id="UP001597264"/>
    </source>
</evidence>
<dbReference type="InterPro" id="IPR036388">
    <property type="entry name" value="WH-like_DNA-bd_sf"/>
</dbReference>
<evidence type="ECO:0000256" key="2">
    <source>
        <dbReference type="ARBA" id="ARBA00023125"/>
    </source>
</evidence>
<gene>
    <name evidence="8" type="ORF">ACFQ2X_08485</name>
</gene>
<dbReference type="SMART" id="SM00862">
    <property type="entry name" value="Trans_reg_C"/>
    <property type="match status" value="1"/>
</dbReference>
<dbReference type="InterPro" id="IPR001789">
    <property type="entry name" value="Sig_transdc_resp-reg_receiver"/>
</dbReference>
<comment type="caution">
    <text evidence="8">The sequence shown here is derived from an EMBL/GenBank/DDBJ whole genome shotgun (WGS) entry which is preliminary data.</text>
</comment>
<dbReference type="Proteomes" id="UP001597264">
    <property type="component" value="Unassembled WGS sequence"/>
</dbReference>
<protein>
    <submittedName>
        <fullName evidence="8">Response regulator</fullName>
    </submittedName>
</protein>
<dbReference type="Gene3D" id="6.10.250.690">
    <property type="match status" value="1"/>
</dbReference>
<dbReference type="Gene3D" id="3.40.50.2300">
    <property type="match status" value="1"/>
</dbReference>
<keyword evidence="3" id="KW-0804">Transcription</keyword>
<name>A0ABW3U9U5_9GAMM</name>
<accession>A0ABW3U9U5</accession>
<keyword evidence="2 5" id="KW-0238">DNA-binding</keyword>
<dbReference type="PROSITE" id="PS51755">
    <property type="entry name" value="OMPR_PHOB"/>
    <property type="match status" value="1"/>
</dbReference>
<dbReference type="CDD" id="cd00383">
    <property type="entry name" value="trans_reg_C"/>
    <property type="match status" value="1"/>
</dbReference>
<dbReference type="InterPro" id="IPR001867">
    <property type="entry name" value="OmpR/PhoB-type_DNA-bd"/>
</dbReference>
<dbReference type="InterPro" id="IPR011006">
    <property type="entry name" value="CheY-like_superfamily"/>
</dbReference>